<dbReference type="Proteomes" id="UP000780801">
    <property type="component" value="Unassembled WGS sequence"/>
</dbReference>
<comment type="caution">
    <text evidence="3">The sequence shown here is derived from an EMBL/GenBank/DDBJ whole genome shotgun (WGS) entry which is preliminary data.</text>
</comment>
<keyword evidence="4" id="KW-1185">Reference proteome</keyword>
<feature type="compositionally biased region" description="Basic and acidic residues" evidence="1">
    <location>
        <begin position="214"/>
        <end position="226"/>
    </location>
</feature>
<feature type="region of interest" description="Disordered" evidence="1">
    <location>
        <begin position="757"/>
        <end position="827"/>
    </location>
</feature>
<feature type="compositionally biased region" description="Basic and acidic residues" evidence="1">
    <location>
        <begin position="709"/>
        <end position="733"/>
    </location>
</feature>
<feature type="compositionally biased region" description="Polar residues" evidence="1">
    <location>
        <begin position="594"/>
        <end position="607"/>
    </location>
</feature>
<feature type="compositionally biased region" description="Basic and acidic residues" evidence="1">
    <location>
        <begin position="674"/>
        <end position="688"/>
    </location>
</feature>
<gene>
    <name evidence="3" type="ORF">BGW38_000849</name>
</gene>
<feature type="compositionally biased region" description="Pro residues" evidence="1">
    <location>
        <begin position="152"/>
        <end position="161"/>
    </location>
</feature>
<evidence type="ECO:0000313" key="3">
    <source>
        <dbReference type="EMBL" id="KAF9585764.1"/>
    </source>
</evidence>
<organism evidence="3 4">
    <name type="scientific">Lunasporangiospora selenospora</name>
    <dbReference type="NCBI Taxonomy" id="979761"/>
    <lineage>
        <taxon>Eukaryota</taxon>
        <taxon>Fungi</taxon>
        <taxon>Fungi incertae sedis</taxon>
        <taxon>Mucoromycota</taxon>
        <taxon>Mortierellomycotina</taxon>
        <taxon>Mortierellomycetes</taxon>
        <taxon>Mortierellales</taxon>
        <taxon>Mortierellaceae</taxon>
        <taxon>Lunasporangiospora</taxon>
    </lineage>
</organism>
<protein>
    <submittedName>
        <fullName evidence="3">Uncharacterized protein</fullName>
    </submittedName>
</protein>
<feature type="region of interest" description="Disordered" evidence="1">
    <location>
        <begin position="591"/>
        <end position="742"/>
    </location>
</feature>
<feature type="region of interest" description="Disordered" evidence="1">
    <location>
        <begin position="208"/>
        <end position="249"/>
    </location>
</feature>
<feature type="region of interest" description="Disordered" evidence="1">
    <location>
        <begin position="353"/>
        <end position="385"/>
    </location>
</feature>
<keyword evidence="2" id="KW-0472">Membrane</keyword>
<feature type="compositionally biased region" description="Basic and acidic residues" evidence="1">
    <location>
        <begin position="812"/>
        <end position="827"/>
    </location>
</feature>
<feature type="compositionally biased region" description="Acidic residues" evidence="1">
    <location>
        <begin position="662"/>
        <end position="673"/>
    </location>
</feature>
<sequence length="827" mass="88155">MTKQFECYDFKIYKGTLYFPLLEHTESCVRQHGKEKATTTATDAPTTIDTSPEHPTATDDNPVTTSRRTRSPKPTSDREPETTAVPEPTTTVAITIPATTTTTPYTTHFITTISVITFTTVVPEPTVISGSSTTVFTTRTTTSLVPTVIPDPDQPPPPPPAVVDGTESESHNGLKNWQMILIVVALLVFFAAIASVFLIAFMRKIKRQQRRQNRNRESRQRLKGGDVDAELLGGRPSMSSSNAGGAGGAGGRISAMSEYPLGTTGWEAKDGGMAYQGVLPVASMTAIAATTSAPPPHSHGHTRGFSNEYYMTGDASSPYGGLVVPQNGHAYSVPVDQNTAVAHSMYYPAASSFLSHPPPPPPSQQHDASRLNFPLPPSHSGAGGPVVVTSTTLPSAATLQASFQSPYGSSRVAGAPSPPLGTLGGGFAASGMEPHQEPHREQNRRVLPTGPDDSTGTINSEAMYSNGLGLAGYETPHLGTGQEYYLNPSPYQRAHMGQIPPNHTIPGLGSVMSSPPLGSSGFEDLFNHLSPSPLMSEASYSHQLLLQPQPDSAITSPQLQTAVLGNSSGISSGSGSASGAGAMTAKVAAKAKANQPSKISTDVSNQAMKAERRKSPQALLSFRKQGKWLSNKDGEPGEAGRDSTDMKSPGGDQGESGASRGEEEEEEHNSDEDGYPRRERQHSSEKSPKSKGRALEQMSNYILSKSRTKGKDKENKEKDKGKGRKEREDKPRPESGVIDPTHLAVQNLLDQLQLEPSNTMNSSARMSVGAVSTTSTEERARTRKYLDRLRVGEEGEEDGSVSGGGSESSPTENERRRAEDISIKVEI</sequence>
<keyword evidence="2" id="KW-0812">Transmembrane</keyword>
<feature type="region of interest" description="Disordered" evidence="1">
    <location>
        <begin position="431"/>
        <end position="458"/>
    </location>
</feature>
<proteinExistence type="predicted"/>
<feature type="region of interest" description="Disordered" evidence="1">
    <location>
        <begin position="145"/>
        <end position="169"/>
    </location>
</feature>
<feature type="compositionally biased region" description="Basic and acidic residues" evidence="1">
    <location>
        <begin position="434"/>
        <end position="444"/>
    </location>
</feature>
<evidence type="ECO:0000256" key="2">
    <source>
        <dbReference type="SAM" id="Phobius"/>
    </source>
</evidence>
<name>A0A9P6G2E1_9FUNG</name>
<dbReference type="AlphaFoldDB" id="A0A9P6G2E1"/>
<feature type="region of interest" description="Disordered" evidence="1">
    <location>
        <begin position="33"/>
        <end position="89"/>
    </location>
</feature>
<feature type="transmembrane region" description="Helical" evidence="2">
    <location>
        <begin position="177"/>
        <end position="201"/>
    </location>
</feature>
<evidence type="ECO:0000256" key="1">
    <source>
        <dbReference type="SAM" id="MobiDB-lite"/>
    </source>
</evidence>
<dbReference type="EMBL" id="JAABOA010000125">
    <property type="protein sequence ID" value="KAF9585764.1"/>
    <property type="molecule type" value="Genomic_DNA"/>
</dbReference>
<evidence type="ECO:0000313" key="4">
    <source>
        <dbReference type="Proteomes" id="UP000780801"/>
    </source>
</evidence>
<feature type="compositionally biased region" description="Basic and acidic residues" evidence="1">
    <location>
        <begin position="630"/>
        <end position="645"/>
    </location>
</feature>
<feature type="compositionally biased region" description="Basic and acidic residues" evidence="1">
    <location>
        <begin position="776"/>
        <end position="793"/>
    </location>
</feature>
<reference evidence="3" key="1">
    <citation type="journal article" date="2020" name="Fungal Divers.">
        <title>Resolving the Mortierellaceae phylogeny through synthesis of multi-gene phylogenetics and phylogenomics.</title>
        <authorList>
            <person name="Vandepol N."/>
            <person name="Liber J."/>
            <person name="Desiro A."/>
            <person name="Na H."/>
            <person name="Kennedy M."/>
            <person name="Barry K."/>
            <person name="Grigoriev I.V."/>
            <person name="Miller A.N."/>
            <person name="O'Donnell K."/>
            <person name="Stajich J.E."/>
            <person name="Bonito G."/>
        </authorList>
    </citation>
    <scope>NUCLEOTIDE SEQUENCE</scope>
    <source>
        <strain evidence="3">KOD1015</strain>
    </source>
</reference>
<accession>A0A9P6G2E1</accession>
<keyword evidence="2" id="KW-1133">Transmembrane helix</keyword>
<feature type="compositionally biased region" description="Low complexity" evidence="1">
    <location>
        <begin position="38"/>
        <end position="50"/>
    </location>
</feature>